<sequence length="626" mass="71296">MKQKLKILIYMLLFISNMLAQENSSFDFSESHSSKDICCECPYDNRELRPSDQCNKCCSYTGYCCGSTIFIPRSQGANTARELVGWQKYLYKPFLFQNYLAFMSTFEYSQSFKPEKLAQRLFCTDCLTFAGSQACRDQTKDVVADYFGLPVDYYATVSIKPKIQNYILDFNFYLGTGDMIYSGLYFRMHIPITYTRWSLGLDECLPCCKFRGHDEFPGCYMYSTTPIETYAEYPTLCHLNVTTDIIAENDNCATHSIDEALSGHFLFGDMNERWKYGKFSFCPLSKAGVADLDLILGYNFWQSDFGHFALFIQTVVPTGNRPHAKHIFEPIIGNGKHWELGGGAAGHISMCTDYYNYLFNLSFYFEGNVTHVFKNEQIRSFDFCQNGLLSRYILLKEFDADCNYIGRMINAINYNTRNCDVYVGYKVDASAKIVLEFCSWAFDVGYNIFAKSGEKVCIKTECPCAIDLRIFGIKGTEGVCCTQYIVSDGEISPTGESTKLNTTQPDATMFTAILPTAQPLSPTQSTVCLAYNNNTITSASPIECQNFFIAQNDVPPRIISCKDLDPNSAVQRRMLTHKFFSYFGRTWIKYCYETFFGMGSEIEFDGTNNRSSLNQWGIWLKGGINF</sequence>
<dbReference type="eggNOG" id="ENOG5033QAD">
    <property type="taxonomic scope" value="Bacteria"/>
</dbReference>
<proteinExistence type="predicted"/>
<dbReference type="Proteomes" id="UP000018769">
    <property type="component" value="Chromosome I"/>
</dbReference>
<feature type="signal peptide" evidence="1">
    <location>
        <begin position="1"/>
        <end position="20"/>
    </location>
</feature>
<dbReference type="HOGENOM" id="CLU_480367_0_0_7"/>
<keyword evidence="1" id="KW-0732">Signal</keyword>
<accession>V6DHI9</accession>
<gene>
    <name evidence="2" type="ORF">BABL1_gene_589</name>
</gene>
<dbReference type="EMBL" id="HG793133">
    <property type="protein sequence ID" value="CDK30428.1"/>
    <property type="molecule type" value="Genomic_DNA"/>
</dbReference>
<protein>
    <submittedName>
        <fullName evidence="2">Beta-propeller domain fused to N-terminal C-rich domain</fullName>
    </submittedName>
</protein>
<organism evidence="2 3">
    <name type="scientific">Candidatus Babela massiliensis</name>
    <dbReference type="NCBI Taxonomy" id="673862"/>
    <lineage>
        <taxon>Bacteria</taxon>
        <taxon>Candidatus Babelota</taxon>
        <taxon>Candidatus Babeliae</taxon>
        <taxon>Candidatus Babeliales</taxon>
        <taxon>Candidatus Babeliaceae</taxon>
        <taxon>Candidatus Babela</taxon>
    </lineage>
</organism>
<reference evidence="2 3" key="1">
    <citation type="journal article" date="2015" name="Biol. Direct">
        <title>Babela massiliensis, a representative of a widespread bacterial phylum with unusual adaptations to parasitism in amoebae.</title>
        <authorList>
            <person name="Pagnier I."/>
            <person name="Yutin N."/>
            <person name="Croce O."/>
            <person name="Makarova K.S."/>
            <person name="Wolf Y.I."/>
            <person name="Benamar S."/>
            <person name="Raoult D."/>
            <person name="Koonin E.V."/>
            <person name="La Scola B."/>
        </authorList>
    </citation>
    <scope>NUCLEOTIDE SEQUENCE [LARGE SCALE GENOMIC DNA]</scope>
    <source>
        <strain evidence="3">BABL1</strain>
    </source>
</reference>
<evidence type="ECO:0000256" key="1">
    <source>
        <dbReference type="SAM" id="SignalP"/>
    </source>
</evidence>
<keyword evidence="3" id="KW-1185">Reference proteome</keyword>
<dbReference type="RefSeq" id="WP_023791537.1">
    <property type="nucleotide sequence ID" value="NC_023003.1"/>
</dbReference>
<name>V6DHI9_9BACT</name>
<dbReference type="KEGG" id="dpb:BABL1_gene_589"/>
<feature type="chain" id="PRO_5004744547" evidence="1">
    <location>
        <begin position="21"/>
        <end position="626"/>
    </location>
</feature>
<evidence type="ECO:0000313" key="2">
    <source>
        <dbReference type="EMBL" id="CDK30428.1"/>
    </source>
</evidence>
<evidence type="ECO:0000313" key="3">
    <source>
        <dbReference type="Proteomes" id="UP000018769"/>
    </source>
</evidence>
<dbReference type="AlphaFoldDB" id="V6DHI9"/>